<comment type="similarity">
    <text evidence="1">Belongs to the RRF family.</text>
</comment>
<dbReference type="Proteomes" id="UP000281549">
    <property type="component" value="Unassembled WGS sequence"/>
</dbReference>
<dbReference type="GO" id="GO:0043023">
    <property type="term" value="F:ribosomal large subunit binding"/>
    <property type="evidence" value="ECO:0007669"/>
    <property type="project" value="TreeGrafter"/>
</dbReference>
<name>A0A4P9YRM0_ROZAC</name>
<evidence type="ECO:0000313" key="6">
    <source>
        <dbReference type="Proteomes" id="UP000281549"/>
    </source>
</evidence>
<dbReference type="Pfam" id="PF01765">
    <property type="entry name" value="RRF"/>
    <property type="match status" value="1"/>
</dbReference>
<proteinExistence type="inferred from homology"/>
<dbReference type="EMBL" id="ML004931">
    <property type="protein sequence ID" value="RKP21741.1"/>
    <property type="molecule type" value="Genomic_DNA"/>
</dbReference>
<keyword evidence="2" id="KW-0648">Protein biosynthesis</keyword>
<dbReference type="Gene3D" id="3.30.1360.40">
    <property type="match status" value="1"/>
</dbReference>
<dbReference type="PANTHER" id="PTHR20982:SF3">
    <property type="entry name" value="MITOCHONDRIAL RIBOSOME RECYCLING FACTOR PSEUDO 1"/>
    <property type="match status" value="1"/>
</dbReference>
<dbReference type="AlphaFoldDB" id="A0A4P9YRM0"/>
<organism evidence="5 6">
    <name type="scientific">Rozella allomycis (strain CSF55)</name>
    <dbReference type="NCBI Taxonomy" id="988480"/>
    <lineage>
        <taxon>Eukaryota</taxon>
        <taxon>Fungi</taxon>
        <taxon>Fungi incertae sedis</taxon>
        <taxon>Cryptomycota</taxon>
        <taxon>Cryptomycota incertae sedis</taxon>
        <taxon>Rozella</taxon>
    </lineage>
</organism>
<dbReference type="SUPFAM" id="SSF55194">
    <property type="entry name" value="Ribosome recycling factor, RRF"/>
    <property type="match status" value="1"/>
</dbReference>
<dbReference type="PANTHER" id="PTHR20982">
    <property type="entry name" value="RIBOSOME RECYCLING FACTOR"/>
    <property type="match status" value="1"/>
</dbReference>
<evidence type="ECO:0000256" key="1">
    <source>
        <dbReference type="ARBA" id="ARBA00005912"/>
    </source>
</evidence>
<accession>A0A4P9YRM0</accession>
<dbReference type="InterPro" id="IPR023584">
    <property type="entry name" value="Ribosome_recyc_fac_dom"/>
</dbReference>
<gene>
    <name evidence="5" type="ORF">ROZALSC1DRAFT_20258</name>
</gene>
<dbReference type="GO" id="GO:0006412">
    <property type="term" value="P:translation"/>
    <property type="evidence" value="ECO:0007669"/>
    <property type="project" value="UniProtKB-KW"/>
</dbReference>
<evidence type="ECO:0000256" key="3">
    <source>
        <dbReference type="ARBA" id="ARBA00024909"/>
    </source>
</evidence>
<dbReference type="Gene3D" id="1.10.132.20">
    <property type="entry name" value="Ribosome-recycling factor"/>
    <property type="match status" value="1"/>
</dbReference>
<sequence>MLPRLCQIRANTVSTFYSGLMKSHDRIACSLNLLRVCNYSKKAKKDQSVSDSYEDNLLNIFFKPDAKTVSFNSFNFQHVEDCFMKDYMVYKKRLTKFVIAKAAPTFLDFIEVRLDDGHFHSLCKIAQVLVKDHDLLLIKVFDEKAKLNIVPSMRDAKTIAVPVPKEAMFKNVKALFDKHKIQLKSHEQKMLKKVKEIKPAFTIDDQKRVEKEIKKIFETILKKMEDDMAVKKKDFQA</sequence>
<comment type="function">
    <text evidence="3">Necessary for protein synthesis in mitochondria. Functions as a ribosome recycling factor in mitochondria.</text>
</comment>
<dbReference type="GO" id="GO:0005739">
    <property type="term" value="C:mitochondrion"/>
    <property type="evidence" value="ECO:0007669"/>
    <property type="project" value="TreeGrafter"/>
</dbReference>
<evidence type="ECO:0000256" key="2">
    <source>
        <dbReference type="ARBA" id="ARBA00022917"/>
    </source>
</evidence>
<dbReference type="InterPro" id="IPR002661">
    <property type="entry name" value="Ribosome_recyc_fac"/>
</dbReference>
<evidence type="ECO:0000259" key="4">
    <source>
        <dbReference type="Pfam" id="PF01765"/>
    </source>
</evidence>
<reference evidence="6" key="1">
    <citation type="journal article" date="2018" name="Nat. Microbiol.">
        <title>Leveraging single-cell genomics to expand the fungal tree of life.</title>
        <authorList>
            <person name="Ahrendt S.R."/>
            <person name="Quandt C.A."/>
            <person name="Ciobanu D."/>
            <person name="Clum A."/>
            <person name="Salamov A."/>
            <person name="Andreopoulos B."/>
            <person name="Cheng J.F."/>
            <person name="Woyke T."/>
            <person name="Pelin A."/>
            <person name="Henrissat B."/>
            <person name="Reynolds N.K."/>
            <person name="Benny G.L."/>
            <person name="Smith M.E."/>
            <person name="James T.Y."/>
            <person name="Grigoriev I.V."/>
        </authorList>
    </citation>
    <scope>NUCLEOTIDE SEQUENCE [LARGE SCALE GENOMIC DNA]</scope>
    <source>
        <strain evidence="6">CSF55</strain>
    </source>
</reference>
<evidence type="ECO:0000313" key="5">
    <source>
        <dbReference type="EMBL" id="RKP21741.1"/>
    </source>
</evidence>
<feature type="domain" description="Ribosome recycling factor" evidence="4">
    <location>
        <begin position="91"/>
        <end position="234"/>
    </location>
</feature>
<protein>
    <submittedName>
        <fullName evidence="5">Ribosome recycling factor</fullName>
    </submittedName>
</protein>
<dbReference type="InterPro" id="IPR036191">
    <property type="entry name" value="RRF_sf"/>
</dbReference>